<evidence type="ECO:0000313" key="1">
    <source>
        <dbReference type="EMBL" id="KAH8005017.1"/>
    </source>
</evidence>
<gene>
    <name evidence="1" type="ORF">K3G42_022361</name>
</gene>
<evidence type="ECO:0000313" key="2">
    <source>
        <dbReference type="Proteomes" id="UP000827872"/>
    </source>
</evidence>
<reference evidence="1" key="1">
    <citation type="submission" date="2021-08" db="EMBL/GenBank/DDBJ databases">
        <title>The first chromosome-level gecko genome reveals the dynamic sex chromosomes of Neotropical dwarf geckos (Sphaerodactylidae: Sphaerodactylus).</title>
        <authorList>
            <person name="Pinto B.J."/>
            <person name="Keating S.E."/>
            <person name="Gamble T."/>
        </authorList>
    </citation>
    <scope>NUCLEOTIDE SEQUENCE</scope>
    <source>
        <strain evidence="1">TG3544</strain>
    </source>
</reference>
<comment type="caution">
    <text evidence="1">The sequence shown here is derived from an EMBL/GenBank/DDBJ whole genome shotgun (WGS) entry which is preliminary data.</text>
</comment>
<sequence length="271" mass="31482">MAGKKRRLSYKKAVRRQKFLEQSIHSAQEIDKTLQLIQESLTFIDRHLTGYIADRIDAAQVPQEAQKIQSELTSHEISLDEMKKRNRGKDAAKKIFSQIDTAQKKLQDVSIKFRLFQKPANFEQRLQECKRILDEVKMQVPKLELRSVEQEAVQSQLDHCMKLYKTLSEVKSEVETVIKTGRQIVQKQQTENPKELDERLTTLKLQYNDLGAKVTEKKQELEKCLKLSRKLRKEMNTLTEWLAVTDSELTKRSAVEGMPINLDAEVAWSKA</sequence>
<organism evidence="1 2">
    <name type="scientific">Sphaerodactylus townsendi</name>
    <dbReference type="NCBI Taxonomy" id="933632"/>
    <lineage>
        <taxon>Eukaryota</taxon>
        <taxon>Metazoa</taxon>
        <taxon>Chordata</taxon>
        <taxon>Craniata</taxon>
        <taxon>Vertebrata</taxon>
        <taxon>Euteleostomi</taxon>
        <taxon>Lepidosauria</taxon>
        <taxon>Squamata</taxon>
        <taxon>Bifurcata</taxon>
        <taxon>Gekkota</taxon>
        <taxon>Sphaerodactylidae</taxon>
        <taxon>Sphaerodactylus</taxon>
    </lineage>
</organism>
<accession>A0ACB8FIH7</accession>
<dbReference type="Proteomes" id="UP000827872">
    <property type="component" value="Linkage Group LG04"/>
</dbReference>
<name>A0ACB8FIH7_9SAUR</name>
<keyword evidence="2" id="KW-1185">Reference proteome</keyword>
<proteinExistence type="predicted"/>
<protein>
    <submittedName>
        <fullName evidence="1">Uncharacterized protein</fullName>
    </submittedName>
</protein>
<dbReference type="EMBL" id="CM037617">
    <property type="protein sequence ID" value="KAH8005017.1"/>
    <property type="molecule type" value="Genomic_DNA"/>
</dbReference>